<dbReference type="GO" id="GO:0000209">
    <property type="term" value="P:protein polyubiquitination"/>
    <property type="evidence" value="ECO:0007669"/>
    <property type="project" value="TreeGrafter"/>
</dbReference>
<reference evidence="3" key="1">
    <citation type="submission" date="2021-02" db="EMBL/GenBank/DDBJ databases">
        <authorList>
            <person name="Nowell W R."/>
        </authorList>
    </citation>
    <scope>NUCLEOTIDE SEQUENCE</scope>
</reference>
<dbReference type="Proteomes" id="UP000663877">
    <property type="component" value="Unassembled WGS sequence"/>
</dbReference>
<dbReference type="GO" id="GO:0008270">
    <property type="term" value="F:zinc ion binding"/>
    <property type="evidence" value="ECO:0007669"/>
    <property type="project" value="UniProtKB-KW"/>
</dbReference>
<dbReference type="Proteomes" id="UP000663832">
    <property type="component" value="Unassembled WGS sequence"/>
</dbReference>
<comment type="caution">
    <text evidence="3">The sequence shown here is derived from an EMBL/GenBank/DDBJ whole genome shotgun (WGS) entry which is preliminary data.</text>
</comment>
<dbReference type="InterPro" id="IPR011042">
    <property type="entry name" value="6-blade_b-propeller_TolB-like"/>
</dbReference>
<dbReference type="CDD" id="cd05819">
    <property type="entry name" value="NHL"/>
    <property type="match status" value="1"/>
</dbReference>
<dbReference type="EMBL" id="CAJNOM010002214">
    <property type="protein sequence ID" value="CAF1629028.1"/>
    <property type="molecule type" value="Genomic_DNA"/>
</dbReference>
<accession>A0A815P811</accession>
<feature type="repeat" description="NHL" evidence="2">
    <location>
        <begin position="21"/>
        <end position="57"/>
    </location>
</feature>
<evidence type="ECO:0000256" key="1">
    <source>
        <dbReference type="ARBA" id="ARBA00022737"/>
    </source>
</evidence>
<dbReference type="Pfam" id="PF01436">
    <property type="entry name" value="NHL"/>
    <property type="match status" value="2"/>
</dbReference>
<dbReference type="GO" id="GO:0061630">
    <property type="term" value="F:ubiquitin protein ligase activity"/>
    <property type="evidence" value="ECO:0007669"/>
    <property type="project" value="TreeGrafter"/>
</dbReference>
<keyword evidence="5" id="KW-1185">Reference proteome</keyword>
<name>A0A815P811_9BILA</name>
<evidence type="ECO:0000313" key="3">
    <source>
        <dbReference type="EMBL" id="CAF1445363.1"/>
    </source>
</evidence>
<keyword evidence="1" id="KW-0677">Repeat</keyword>
<dbReference type="InterPro" id="IPR050952">
    <property type="entry name" value="TRIM-NHL_E3_ligases"/>
</dbReference>
<feature type="repeat" description="NHL" evidence="2">
    <location>
        <begin position="252"/>
        <end position="289"/>
    </location>
</feature>
<organism evidence="3 6">
    <name type="scientific">Adineta steineri</name>
    <dbReference type="NCBI Taxonomy" id="433720"/>
    <lineage>
        <taxon>Eukaryota</taxon>
        <taxon>Metazoa</taxon>
        <taxon>Spiralia</taxon>
        <taxon>Gnathifera</taxon>
        <taxon>Rotifera</taxon>
        <taxon>Eurotatoria</taxon>
        <taxon>Bdelloidea</taxon>
        <taxon>Adinetida</taxon>
        <taxon>Adinetidae</taxon>
        <taxon>Adineta</taxon>
    </lineage>
</organism>
<proteinExistence type="predicted"/>
<evidence type="ECO:0000313" key="4">
    <source>
        <dbReference type="EMBL" id="CAF1629028.1"/>
    </source>
</evidence>
<gene>
    <name evidence="3" type="ORF">BJG266_LOCUS40125</name>
    <name evidence="4" type="ORF">QVE165_LOCUS57008</name>
</gene>
<sequence length="291" mass="32200">MDASTKWIQNGITVAGDHGDGNGKNQLSNPCGLAVDDHQTVYIADSWNHRIVAWELGATTGRVVAGGNGGGNRADQLTSPTGVIIDKKRDCLIVCEHENKRVVRWPCKNGTRGETIISGVQCYGLTMDDQGYLYIPDYNKHEVRRYRIGDTQGTVVAGGNGSGNRLDQLNCPRYVCVDREQSVYVSDYNNRRVTKWKKDAREGVFVAQLSLPYGVVVDHLGTVYVADHSNHQIMRWPQGVTHGTVIIGGNGRGNQPNKLSCPHSLAFDQHGSLYVSDLENHRIQRFNVDRN</sequence>
<dbReference type="GO" id="GO:0043161">
    <property type="term" value="P:proteasome-mediated ubiquitin-dependent protein catabolic process"/>
    <property type="evidence" value="ECO:0007669"/>
    <property type="project" value="TreeGrafter"/>
</dbReference>
<dbReference type="SUPFAM" id="SSF63829">
    <property type="entry name" value="Calcium-dependent phosphotriesterase"/>
    <property type="match status" value="1"/>
</dbReference>
<protein>
    <submittedName>
        <fullName evidence="3">Uncharacterized protein</fullName>
    </submittedName>
</protein>
<dbReference type="PANTHER" id="PTHR24104">
    <property type="entry name" value="E3 UBIQUITIN-PROTEIN LIGASE NHLRC1-RELATED"/>
    <property type="match status" value="1"/>
</dbReference>
<evidence type="ECO:0000313" key="5">
    <source>
        <dbReference type="Proteomes" id="UP000663832"/>
    </source>
</evidence>
<feature type="repeat" description="NHL" evidence="2">
    <location>
        <begin position="168"/>
        <end position="199"/>
    </location>
</feature>
<dbReference type="PROSITE" id="PS51125">
    <property type="entry name" value="NHL"/>
    <property type="match status" value="3"/>
</dbReference>
<dbReference type="EMBL" id="CAJNOI010001884">
    <property type="protein sequence ID" value="CAF1445363.1"/>
    <property type="molecule type" value="Genomic_DNA"/>
</dbReference>
<evidence type="ECO:0000256" key="2">
    <source>
        <dbReference type="PROSITE-ProRule" id="PRU00504"/>
    </source>
</evidence>
<dbReference type="InterPro" id="IPR001258">
    <property type="entry name" value="NHL_repeat"/>
</dbReference>
<dbReference type="PANTHER" id="PTHR24104:SF25">
    <property type="entry name" value="PROTEIN LIN-41"/>
    <property type="match status" value="1"/>
</dbReference>
<evidence type="ECO:0000313" key="6">
    <source>
        <dbReference type="Proteomes" id="UP000663877"/>
    </source>
</evidence>
<dbReference type="AlphaFoldDB" id="A0A815P811"/>
<dbReference type="OrthoDB" id="10018477at2759"/>
<dbReference type="Gene3D" id="2.120.10.30">
    <property type="entry name" value="TolB, C-terminal domain"/>
    <property type="match status" value="2"/>
</dbReference>